<protein>
    <recommendedName>
        <fullName evidence="1">Integrase core domain-containing protein</fullName>
    </recommendedName>
</protein>
<accession>A0AA47NPG7</accession>
<dbReference type="InterPro" id="IPR058913">
    <property type="entry name" value="Integrase_dom_put"/>
</dbReference>
<dbReference type="AlphaFoldDB" id="A0AA47NPG7"/>
<sequence>MKENSMLKFPGARNLNPVPYHAEYMGHKIHFDQNEKLVMFGVTHVVAVDGFSSKIIAHTTMPVKNNLTIYQEVYRQAVLTHGIWDQVRVDHGKEFYMCLYMQELLSRHRHNLNRQPYIQTTSKRLAKGIPNELAAGGCPAKVPEELLPHASVVADLYQEDLGSCLTRTSTFGKDPFECEVDRIQAEQNFADQYPDTTPF</sequence>
<evidence type="ECO:0000313" key="3">
    <source>
        <dbReference type="Proteomes" id="UP001174136"/>
    </source>
</evidence>
<comment type="caution">
    <text evidence="2">The sequence shown here is derived from an EMBL/GenBank/DDBJ whole genome shotgun (WGS) entry which is preliminary data.</text>
</comment>
<dbReference type="Proteomes" id="UP001174136">
    <property type="component" value="Unassembled WGS sequence"/>
</dbReference>
<gene>
    <name evidence="2" type="ORF">N1851_032501</name>
</gene>
<dbReference type="Pfam" id="PF24764">
    <property type="entry name" value="rva_4"/>
    <property type="match status" value="1"/>
</dbReference>
<organism evidence="2 3">
    <name type="scientific">Merluccius polli</name>
    <name type="common">Benguela hake</name>
    <name type="synonym">Merluccius cadenati</name>
    <dbReference type="NCBI Taxonomy" id="89951"/>
    <lineage>
        <taxon>Eukaryota</taxon>
        <taxon>Metazoa</taxon>
        <taxon>Chordata</taxon>
        <taxon>Craniata</taxon>
        <taxon>Vertebrata</taxon>
        <taxon>Euteleostomi</taxon>
        <taxon>Actinopterygii</taxon>
        <taxon>Neopterygii</taxon>
        <taxon>Teleostei</taxon>
        <taxon>Neoteleostei</taxon>
        <taxon>Acanthomorphata</taxon>
        <taxon>Zeiogadaria</taxon>
        <taxon>Gadariae</taxon>
        <taxon>Gadiformes</taxon>
        <taxon>Gadoidei</taxon>
        <taxon>Merlucciidae</taxon>
        <taxon>Merluccius</taxon>
    </lineage>
</organism>
<proteinExistence type="predicted"/>
<keyword evidence="3" id="KW-1185">Reference proteome</keyword>
<feature type="domain" description="Integrase core" evidence="1">
    <location>
        <begin position="28"/>
        <end position="109"/>
    </location>
</feature>
<reference evidence="2" key="1">
    <citation type="journal article" date="2023" name="Front. Mar. Sci.">
        <title>A new Merluccius polli reference genome to investigate the effects of global change in West African waters.</title>
        <authorList>
            <person name="Mateo J.L."/>
            <person name="Blanco-Fernandez C."/>
            <person name="Garcia-Vazquez E."/>
            <person name="Machado-Schiaffino G."/>
        </authorList>
    </citation>
    <scope>NUCLEOTIDE SEQUENCE</scope>
    <source>
        <strain evidence="2">C29</strain>
        <tissue evidence="2">Fin</tissue>
    </source>
</reference>
<dbReference type="EMBL" id="JAOPHQ010006257">
    <property type="protein sequence ID" value="KAK0132633.1"/>
    <property type="molecule type" value="Genomic_DNA"/>
</dbReference>
<evidence type="ECO:0000259" key="1">
    <source>
        <dbReference type="Pfam" id="PF24764"/>
    </source>
</evidence>
<evidence type="ECO:0000313" key="2">
    <source>
        <dbReference type="EMBL" id="KAK0132633.1"/>
    </source>
</evidence>
<name>A0AA47NPG7_MERPO</name>